<feature type="compositionally biased region" description="Polar residues" evidence="1">
    <location>
        <begin position="132"/>
        <end position="142"/>
    </location>
</feature>
<proteinExistence type="predicted"/>
<feature type="chain" id="PRO_5043958151" evidence="2">
    <location>
        <begin position="22"/>
        <end position="142"/>
    </location>
</feature>
<dbReference type="EMBL" id="JAKKDL010000006">
    <property type="protein sequence ID" value="MCF7529965.1"/>
    <property type="molecule type" value="Genomic_DNA"/>
</dbReference>
<evidence type="ECO:0000313" key="3">
    <source>
        <dbReference type="EMBL" id="MCF7529965.1"/>
    </source>
</evidence>
<comment type="caution">
    <text evidence="3">The sequence shown here is derived from an EMBL/GenBank/DDBJ whole genome shotgun (WGS) entry which is preliminary data.</text>
</comment>
<dbReference type="RefSeq" id="WP_237092870.1">
    <property type="nucleotide sequence ID" value="NZ_JAKKDL010000006.1"/>
</dbReference>
<name>A0AAW5AFX0_9NEIS</name>
<dbReference type="Proteomes" id="UP001201397">
    <property type="component" value="Unassembled WGS sequence"/>
</dbReference>
<dbReference type="AlphaFoldDB" id="A0AAW5AFX0"/>
<feature type="signal peptide" evidence="2">
    <location>
        <begin position="1"/>
        <end position="21"/>
    </location>
</feature>
<evidence type="ECO:0000313" key="4">
    <source>
        <dbReference type="Proteomes" id="UP001201397"/>
    </source>
</evidence>
<protein>
    <submittedName>
        <fullName evidence="3">Uncharacterized protein</fullName>
    </submittedName>
</protein>
<feature type="region of interest" description="Disordered" evidence="1">
    <location>
        <begin position="117"/>
        <end position="142"/>
    </location>
</feature>
<evidence type="ECO:0000256" key="2">
    <source>
        <dbReference type="SAM" id="SignalP"/>
    </source>
</evidence>
<accession>A0AAW5AFX0</accession>
<evidence type="ECO:0000256" key="1">
    <source>
        <dbReference type="SAM" id="MobiDB-lite"/>
    </source>
</evidence>
<reference evidence="3" key="1">
    <citation type="submission" date="2022-01" db="EMBL/GenBank/DDBJ databases">
        <title>Neisseria sp. ZJ104.</title>
        <authorList>
            <person name="Yang C."/>
        </authorList>
    </citation>
    <scope>NUCLEOTIDE SEQUENCE</scope>
    <source>
        <strain evidence="3">ZJ104</strain>
    </source>
</reference>
<organism evidence="3 4">
    <name type="scientific">Neisseria lisongii</name>
    <dbReference type="NCBI Taxonomy" id="2912188"/>
    <lineage>
        <taxon>Bacteria</taxon>
        <taxon>Pseudomonadati</taxon>
        <taxon>Pseudomonadota</taxon>
        <taxon>Betaproteobacteria</taxon>
        <taxon>Neisseriales</taxon>
        <taxon>Neisseriaceae</taxon>
        <taxon>Neisseria</taxon>
    </lineage>
</organism>
<gene>
    <name evidence="3" type="ORF">L4H06_06975</name>
</gene>
<sequence length="142" mass="15821">MKLKQSLMLAFAAVSAGAAFAHGVPATTQTAGESFPAYVGNDAEVVYYNLADSYYYDKAHNRLPREYHPGKDTVVERINTNETQTEQTTTTTYQREDGTTVIVERTVVQQPVANQQLTPSYHHQRAPIEGVRSNSYTHINGR</sequence>
<keyword evidence="2" id="KW-0732">Signal</keyword>